<dbReference type="SUPFAM" id="SSF49764">
    <property type="entry name" value="HSP20-like chaperones"/>
    <property type="match status" value="1"/>
</dbReference>
<dbReference type="InterPro" id="IPR002068">
    <property type="entry name" value="A-crystallin/Hsp20_dom"/>
</dbReference>
<comment type="similarity">
    <text evidence="1 2">Belongs to the small heat shock protein (HSP20) family.</text>
</comment>
<evidence type="ECO:0000259" key="4">
    <source>
        <dbReference type="PROSITE" id="PS01031"/>
    </source>
</evidence>
<evidence type="ECO:0000313" key="6">
    <source>
        <dbReference type="Proteomes" id="UP000176901"/>
    </source>
</evidence>
<protein>
    <recommendedName>
        <fullName evidence="4">SHSP domain-containing protein</fullName>
    </recommendedName>
</protein>
<accession>A0A1G2R4Q5</accession>
<organism evidence="5 6">
    <name type="scientific">Candidatus Wildermuthbacteria bacterium RIFCSPHIGHO2_02_FULL_47_12</name>
    <dbReference type="NCBI Taxonomy" id="1802451"/>
    <lineage>
        <taxon>Bacteria</taxon>
        <taxon>Candidatus Wildermuthiibacteriota</taxon>
    </lineage>
</organism>
<evidence type="ECO:0000256" key="2">
    <source>
        <dbReference type="RuleBase" id="RU003616"/>
    </source>
</evidence>
<gene>
    <name evidence="5" type="ORF">A3C82_01495</name>
</gene>
<feature type="domain" description="SHSP" evidence="4">
    <location>
        <begin position="70"/>
        <end position="181"/>
    </location>
</feature>
<feature type="region of interest" description="Disordered" evidence="3">
    <location>
        <begin position="1"/>
        <end position="69"/>
    </location>
</feature>
<evidence type="ECO:0000256" key="3">
    <source>
        <dbReference type="SAM" id="MobiDB-lite"/>
    </source>
</evidence>
<proteinExistence type="inferred from homology"/>
<sequence length="181" mass="20117">MASFFEKLKDSMGIEEEGETKEKRPSSAKNPESKPASAKDMTSEQVNKIPVKGSGTKQEASVAKAGENDWFEPEGELAVDVYETEDDITIQATIAGVNPDDLDVSIENDVVTISGERTNSEEQEGKNYFYQECYWGAFSRQIVLPSEVDGSRAEASMKNGIFTLKIPKVERKKLRKIKVRS</sequence>
<dbReference type="PROSITE" id="PS01031">
    <property type="entry name" value="SHSP"/>
    <property type="match status" value="1"/>
</dbReference>
<dbReference type="AlphaFoldDB" id="A0A1G2R4Q5"/>
<dbReference type="STRING" id="1802451.A3C82_01495"/>
<dbReference type="InterPro" id="IPR031107">
    <property type="entry name" value="Small_HSP"/>
</dbReference>
<dbReference type="Proteomes" id="UP000176901">
    <property type="component" value="Unassembled WGS sequence"/>
</dbReference>
<feature type="compositionally biased region" description="Basic and acidic residues" evidence="3">
    <location>
        <begin position="1"/>
        <end position="12"/>
    </location>
</feature>
<dbReference type="Gene3D" id="2.60.40.790">
    <property type="match status" value="1"/>
</dbReference>
<evidence type="ECO:0000256" key="1">
    <source>
        <dbReference type="PROSITE-ProRule" id="PRU00285"/>
    </source>
</evidence>
<name>A0A1G2R4Q5_9BACT</name>
<dbReference type="EMBL" id="MHTW01000004">
    <property type="protein sequence ID" value="OHA67835.1"/>
    <property type="molecule type" value="Genomic_DNA"/>
</dbReference>
<comment type="caution">
    <text evidence="5">The sequence shown here is derived from an EMBL/GenBank/DDBJ whole genome shotgun (WGS) entry which is preliminary data.</text>
</comment>
<dbReference type="InterPro" id="IPR008978">
    <property type="entry name" value="HSP20-like_chaperone"/>
</dbReference>
<evidence type="ECO:0000313" key="5">
    <source>
        <dbReference type="EMBL" id="OHA67835.1"/>
    </source>
</evidence>
<dbReference type="CDD" id="cd06464">
    <property type="entry name" value="ACD_sHsps-like"/>
    <property type="match status" value="1"/>
</dbReference>
<reference evidence="5 6" key="1">
    <citation type="journal article" date="2016" name="Nat. Commun.">
        <title>Thousands of microbial genomes shed light on interconnected biogeochemical processes in an aquifer system.</title>
        <authorList>
            <person name="Anantharaman K."/>
            <person name="Brown C.T."/>
            <person name="Hug L.A."/>
            <person name="Sharon I."/>
            <person name="Castelle C.J."/>
            <person name="Probst A.J."/>
            <person name="Thomas B.C."/>
            <person name="Singh A."/>
            <person name="Wilkins M.J."/>
            <person name="Karaoz U."/>
            <person name="Brodie E.L."/>
            <person name="Williams K.H."/>
            <person name="Hubbard S.S."/>
            <person name="Banfield J.F."/>
        </authorList>
    </citation>
    <scope>NUCLEOTIDE SEQUENCE [LARGE SCALE GENOMIC DNA]</scope>
</reference>
<dbReference type="Pfam" id="PF00011">
    <property type="entry name" value="HSP20"/>
    <property type="match status" value="1"/>
</dbReference>
<dbReference type="PANTHER" id="PTHR11527">
    <property type="entry name" value="HEAT-SHOCK PROTEIN 20 FAMILY MEMBER"/>
    <property type="match status" value="1"/>
</dbReference>